<keyword evidence="5 12" id="KW-0028">Amino-acid biosynthesis</keyword>
<sequence length="297" mass="31896">MVRVKIPATIANLGPGFDCIGMAVTLYNFIEMDFSDTLSIEVSGEGSKSISRKEDNLVFKAAKIIFEKAGYKGGVSIKMTNNIPLARGLGSSAAAIVGGMVAANMLLGKPLKEEEILKLAVEMEGHPDNVVAALVGGITISAVYDDKIFFKKLLPPDELKVVVTIPEFELQTEKAREIIPKMIHLKDATSNISRVALLVASLVSKDFSMLQIATQDFIHQPYRKKLVSGMEEIIENAQSAGMLCCFLSGAGPSVAGFVKSEEGAKKAAEFMVKVFESKGIKANYKILGICCEGITAL</sequence>
<dbReference type="InterPro" id="IPR014721">
    <property type="entry name" value="Ribsml_uS5_D2-typ_fold_subgr"/>
</dbReference>
<feature type="domain" description="GHMP kinase N-terminal" evidence="13">
    <location>
        <begin position="56"/>
        <end position="137"/>
    </location>
</feature>
<dbReference type="GO" id="GO:0005524">
    <property type="term" value="F:ATP binding"/>
    <property type="evidence" value="ECO:0007669"/>
    <property type="project" value="UniProtKB-UniRule"/>
</dbReference>
<dbReference type="EC" id="2.7.1.39" evidence="3 12"/>
<evidence type="ECO:0000256" key="2">
    <source>
        <dbReference type="ARBA" id="ARBA00007370"/>
    </source>
</evidence>
<keyword evidence="7 12" id="KW-0791">Threonine biosynthesis</keyword>
<dbReference type="HAMAP" id="MF_00384">
    <property type="entry name" value="Homoser_kinase"/>
    <property type="match status" value="1"/>
</dbReference>
<gene>
    <name evidence="12" type="primary">thrB</name>
    <name evidence="15" type="ORF">Theth_0391</name>
</gene>
<dbReference type="GO" id="GO:0009088">
    <property type="term" value="P:threonine biosynthetic process"/>
    <property type="evidence" value="ECO:0007669"/>
    <property type="project" value="UniProtKB-UniRule"/>
</dbReference>
<reference evidence="15 16" key="1">
    <citation type="submission" date="2010-11" db="EMBL/GenBank/DDBJ databases">
        <title>The complete genome of Thermotoga thermarum DSM 5069.</title>
        <authorList>
            <consortium name="US DOE Joint Genome Institute (JGI-PGF)"/>
            <person name="Lucas S."/>
            <person name="Copeland A."/>
            <person name="Lapidus A."/>
            <person name="Bruce D."/>
            <person name="Goodwin L."/>
            <person name="Pitluck S."/>
            <person name="Kyrpides N."/>
            <person name="Mavromatis K."/>
            <person name="Ivanova N."/>
            <person name="Zeytun A."/>
            <person name="Brettin T."/>
            <person name="Detter J.C."/>
            <person name="Tapia R."/>
            <person name="Han C."/>
            <person name="Land M."/>
            <person name="Hauser L."/>
            <person name="Markowitz V."/>
            <person name="Cheng J.-F."/>
            <person name="Hugenholtz P."/>
            <person name="Woyke T."/>
            <person name="Wu D."/>
            <person name="Spring S."/>
            <person name="Schroeder M."/>
            <person name="Brambilla E."/>
            <person name="Klenk H.-P."/>
            <person name="Eisen J.A."/>
        </authorList>
    </citation>
    <scope>NUCLEOTIDE SEQUENCE [LARGE SCALE GENOMIC DNA]</scope>
    <source>
        <strain evidence="15 16">DSM 5069</strain>
    </source>
</reference>
<dbReference type="OrthoDB" id="9769912at2"/>
<evidence type="ECO:0000259" key="13">
    <source>
        <dbReference type="Pfam" id="PF00288"/>
    </source>
</evidence>
<keyword evidence="8 12" id="KW-0547">Nucleotide-binding</keyword>
<dbReference type="InterPro" id="IPR006203">
    <property type="entry name" value="GHMP_knse_ATP-bd_CS"/>
</dbReference>
<dbReference type="NCBIfam" id="TIGR00191">
    <property type="entry name" value="thrB"/>
    <property type="match status" value="1"/>
</dbReference>
<dbReference type="InterPro" id="IPR006204">
    <property type="entry name" value="GHMP_kinase_N_dom"/>
</dbReference>
<dbReference type="Gene3D" id="3.30.230.10">
    <property type="match status" value="1"/>
</dbReference>
<evidence type="ECO:0000313" key="16">
    <source>
        <dbReference type="Proteomes" id="UP000006804"/>
    </source>
</evidence>
<dbReference type="eggNOG" id="COG0083">
    <property type="taxonomic scope" value="Bacteria"/>
</dbReference>
<dbReference type="GO" id="GO:0004413">
    <property type="term" value="F:homoserine kinase activity"/>
    <property type="evidence" value="ECO:0007669"/>
    <property type="project" value="UniProtKB-UniRule"/>
</dbReference>
<dbReference type="PANTHER" id="PTHR20861:SF1">
    <property type="entry name" value="HOMOSERINE KINASE"/>
    <property type="match status" value="1"/>
</dbReference>
<dbReference type="Pfam" id="PF08544">
    <property type="entry name" value="GHMP_kinases_C"/>
    <property type="match status" value="1"/>
</dbReference>
<dbReference type="InterPro" id="IPR000870">
    <property type="entry name" value="Homoserine_kinase"/>
</dbReference>
<feature type="binding site" evidence="12">
    <location>
        <begin position="84"/>
        <end position="94"/>
    </location>
    <ligand>
        <name>ATP</name>
        <dbReference type="ChEBI" id="CHEBI:30616"/>
    </ligand>
</feature>
<dbReference type="NCBIfam" id="NF002288">
    <property type="entry name" value="PRK01212.1-4"/>
    <property type="match status" value="1"/>
</dbReference>
<dbReference type="PRINTS" id="PR00958">
    <property type="entry name" value="HOMSERKINASE"/>
</dbReference>
<dbReference type="HOGENOM" id="CLU_041243_0_2_0"/>
<dbReference type="SUPFAM" id="SSF54211">
    <property type="entry name" value="Ribosomal protein S5 domain 2-like"/>
    <property type="match status" value="1"/>
</dbReference>
<evidence type="ECO:0000259" key="14">
    <source>
        <dbReference type="Pfam" id="PF08544"/>
    </source>
</evidence>
<dbReference type="SUPFAM" id="SSF55060">
    <property type="entry name" value="GHMP Kinase, C-terminal domain"/>
    <property type="match status" value="1"/>
</dbReference>
<evidence type="ECO:0000256" key="11">
    <source>
        <dbReference type="ARBA" id="ARBA00049375"/>
    </source>
</evidence>
<dbReference type="UniPathway" id="UPA00050">
    <property type="reaction ID" value="UER00064"/>
</dbReference>
<evidence type="ECO:0000256" key="8">
    <source>
        <dbReference type="ARBA" id="ARBA00022741"/>
    </source>
</evidence>
<dbReference type="PATRIC" id="fig|688269.3.peg.402"/>
<comment type="subcellular location">
    <subcellularLocation>
        <location evidence="12">Cytoplasm</location>
    </subcellularLocation>
</comment>
<dbReference type="PANTHER" id="PTHR20861">
    <property type="entry name" value="HOMOSERINE/4-DIPHOSPHOCYTIDYL-2-C-METHYL-D-ERYTHRITOL KINASE"/>
    <property type="match status" value="1"/>
</dbReference>
<dbReference type="PIRSF" id="PIRSF000676">
    <property type="entry name" value="Homoser_kin"/>
    <property type="match status" value="1"/>
</dbReference>
<evidence type="ECO:0000256" key="10">
    <source>
        <dbReference type="ARBA" id="ARBA00022840"/>
    </source>
</evidence>
<evidence type="ECO:0000256" key="1">
    <source>
        <dbReference type="ARBA" id="ARBA00005015"/>
    </source>
</evidence>
<keyword evidence="10 12" id="KW-0067">ATP-binding</keyword>
<evidence type="ECO:0000256" key="3">
    <source>
        <dbReference type="ARBA" id="ARBA00012078"/>
    </source>
</evidence>
<proteinExistence type="inferred from homology"/>
<organism evidence="15 16">
    <name type="scientific">Pseudothermotoga thermarum DSM 5069</name>
    <dbReference type="NCBI Taxonomy" id="688269"/>
    <lineage>
        <taxon>Bacteria</taxon>
        <taxon>Thermotogati</taxon>
        <taxon>Thermotogota</taxon>
        <taxon>Thermotogae</taxon>
        <taxon>Thermotogales</taxon>
        <taxon>Thermotogaceae</taxon>
        <taxon>Pseudothermotoga</taxon>
    </lineage>
</organism>
<evidence type="ECO:0000256" key="4">
    <source>
        <dbReference type="ARBA" id="ARBA00017858"/>
    </source>
</evidence>
<dbReference type="InterPro" id="IPR036554">
    <property type="entry name" value="GHMP_kinase_C_sf"/>
</dbReference>
<dbReference type="PROSITE" id="PS00627">
    <property type="entry name" value="GHMP_KINASES_ATP"/>
    <property type="match status" value="1"/>
</dbReference>
<evidence type="ECO:0000256" key="9">
    <source>
        <dbReference type="ARBA" id="ARBA00022777"/>
    </source>
</evidence>
<comment type="pathway">
    <text evidence="1 12">Amino-acid biosynthesis; L-threonine biosynthesis; L-threonine from L-aspartate: step 4/5.</text>
</comment>
<accession>F7YVZ9</accession>
<dbReference type="InterPro" id="IPR013750">
    <property type="entry name" value="GHMP_kinase_C_dom"/>
</dbReference>
<keyword evidence="16" id="KW-1185">Reference proteome</keyword>
<protein>
    <recommendedName>
        <fullName evidence="4 12">Homoserine kinase</fullName>
        <shortName evidence="12">HK</shortName>
        <shortName evidence="12">HSK</shortName>
        <ecNumber evidence="3 12">2.7.1.39</ecNumber>
    </recommendedName>
</protein>
<comment type="catalytic activity">
    <reaction evidence="11 12">
        <text>L-homoserine + ATP = O-phospho-L-homoserine + ADP + H(+)</text>
        <dbReference type="Rhea" id="RHEA:13985"/>
        <dbReference type="ChEBI" id="CHEBI:15378"/>
        <dbReference type="ChEBI" id="CHEBI:30616"/>
        <dbReference type="ChEBI" id="CHEBI:57476"/>
        <dbReference type="ChEBI" id="CHEBI:57590"/>
        <dbReference type="ChEBI" id="CHEBI:456216"/>
        <dbReference type="EC" id="2.7.1.39"/>
    </reaction>
</comment>
<dbReference type="Gene3D" id="3.30.70.890">
    <property type="entry name" value="GHMP kinase, C-terminal domain"/>
    <property type="match status" value="1"/>
</dbReference>
<dbReference type="GO" id="GO:0005737">
    <property type="term" value="C:cytoplasm"/>
    <property type="evidence" value="ECO:0007669"/>
    <property type="project" value="UniProtKB-SubCell"/>
</dbReference>
<dbReference type="KEGG" id="tta:Theth_0391"/>
<keyword evidence="12" id="KW-0963">Cytoplasm</keyword>
<dbReference type="STRING" id="688269.Theth_0391"/>
<dbReference type="InterPro" id="IPR020568">
    <property type="entry name" value="Ribosomal_Su5_D2-typ_SF"/>
</dbReference>
<dbReference type="Pfam" id="PF00288">
    <property type="entry name" value="GHMP_kinases_N"/>
    <property type="match status" value="1"/>
</dbReference>
<dbReference type="Proteomes" id="UP000006804">
    <property type="component" value="Chromosome"/>
</dbReference>
<keyword evidence="9 12" id="KW-0418">Kinase</keyword>
<dbReference type="EMBL" id="CP002351">
    <property type="protein sequence ID" value="AEH50486.1"/>
    <property type="molecule type" value="Genomic_DNA"/>
</dbReference>
<evidence type="ECO:0000313" key="15">
    <source>
        <dbReference type="EMBL" id="AEH50486.1"/>
    </source>
</evidence>
<evidence type="ECO:0000256" key="7">
    <source>
        <dbReference type="ARBA" id="ARBA00022697"/>
    </source>
</evidence>
<keyword evidence="6 12" id="KW-0808">Transferase</keyword>
<comment type="similarity">
    <text evidence="2 12">Belongs to the GHMP kinase family. Homoserine kinase subfamily.</text>
</comment>
<evidence type="ECO:0000256" key="6">
    <source>
        <dbReference type="ARBA" id="ARBA00022679"/>
    </source>
</evidence>
<name>F7YVZ9_9THEM</name>
<evidence type="ECO:0000256" key="12">
    <source>
        <dbReference type="HAMAP-Rule" id="MF_00384"/>
    </source>
</evidence>
<dbReference type="AlphaFoldDB" id="F7YVZ9"/>
<feature type="domain" description="GHMP kinase C-terminal" evidence="14">
    <location>
        <begin position="201"/>
        <end position="275"/>
    </location>
</feature>
<comment type="function">
    <text evidence="12">Catalyzes the ATP-dependent phosphorylation of L-homoserine to L-homoserine phosphate.</text>
</comment>
<evidence type="ECO:0000256" key="5">
    <source>
        <dbReference type="ARBA" id="ARBA00022605"/>
    </source>
</evidence>